<dbReference type="PANTHER" id="PTHR23291:SF50">
    <property type="entry name" value="PROTEIN LIFEGUARD 4"/>
    <property type="match status" value="1"/>
</dbReference>
<evidence type="ECO:0000256" key="3">
    <source>
        <dbReference type="ARBA" id="ARBA00022692"/>
    </source>
</evidence>
<evidence type="ECO:0000256" key="6">
    <source>
        <dbReference type="RuleBase" id="RU004379"/>
    </source>
</evidence>
<evidence type="ECO:0000313" key="8">
    <source>
        <dbReference type="Proteomes" id="UP000403266"/>
    </source>
</evidence>
<keyword evidence="4 6" id="KW-1133">Transmembrane helix</keyword>
<sequence>MSWLNDNSRPVPYGFGPGTFSRSQVAFDAGLRAHMIGVYNYLMLGLALSGAVAYAVANTAFGDLFYSSPRELTPLGWITLLAPLGLILIASLGVQSLSSVGLQGIYWGITALQGVGLAALVQAYTGESVTRVFFITATAFGALSLWGYTTRSHLSGWGSFLIMGLVGLILASLVNLFLASSALQFMITIVGLVVFAGLTAWDTQRIKEEYVAGLAHGDAALTSRVFGALSLYLNFLNLFQLLLSLLGQREE</sequence>
<name>A0A5N7MRY6_9HYPH</name>
<dbReference type="GO" id="GO:0005886">
    <property type="term" value="C:plasma membrane"/>
    <property type="evidence" value="ECO:0007669"/>
    <property type="project" value="TreeGrafter"/>
</dbReference>
<dbReference type="RefSeq" id="WP_152716642.1">
    <property type="nucleotide sequence ID" value="NZ_VOSJ01000325.1"/>
</dbReference>
<feature type="transmembrane region" description="Helical" evidence="6">
    <location>
        <begin position="185"/>
        <end position="204"/>
    </location>
</feature>
<dbReference type="OrthoDB" id="9793828at2"/>
<evidence type="ECO:0000256" key="2">
    <source>
        <dbReference type="ARBA" id="ARBA00010350"/>
    </source>
</evidence>
<feature type="transmembrane region" description="Helical" evidence="6">
    <location>
        <begin position="225"/>
        <end position="246"/>
    </location>
</feature>
<comment type="similarity">
    <text evidence="2 6">Belongs to the BI1 family.</text>
</comment>
<dbReference type="PANTHER" id="PTHR23291">
    <property type="entry name" value="BAX INHIBITOR-RELATED"/>
    <property type="match status" value="1"/>
</dbReference>
<keyword evidence="3 6" id="KW-0812">Transmembrane</keyword>
<dbReference type="InterPro" id="IPR006214">
    <property type="entry name" value="Bax_inhibitor_1-related"/>
</dbReference>
<proteinExistence type="inferred from homology"/>
<feature type="transmembrane region" description="Helical" evidence="6">
    <location>
        <begin position="130"/>
        <end position="148"/>
    </location>
</feature>
<evidence type="ECO:0000256" key="4">
    <source>
        <dbReference type="ARBA" id="ARBA00022989"/>
    </source>
</evidence>
<dbReference type="Proteomes" id="UP000403266">
    <property type="component" value="Unassembled WGS sequence"/>
</dbReference>
<feature type="transmembrane region" description="Helical" evidence="6">
    <location>
        <begin position="77"/>
        <end position="97"/>
    </location>
</feature>
<gene>
    <name evidence="7" type="ORF">FS320_32975</name>
</gene>
<evidence type="ECO:0000313" key="7">
    <source>
        <dbReference type="EMBL" id="MPR29761.1"/>
    </source>
</evidence>
<evidence type="ECO:0000256" key="1">
    <source>
        <dbReference type="ARBA" id="ARBA00004141"/>
    </source>
</evidence>
<dbReference type="Pfam" id="PF01027">
    <property type="entry name" value="Bax1-I"/>
    <property type="match status" value="1"/>
</dbReference>
<protein>
    <submittedName>
        <fullName evidence="7">Bax inhibitor-1/YccA family protein</fullName>
    </submittedName>
</protein>
<comment type="subcellular location">
    <subcellularLocation>
        <location evidence="1">Membrane</location>
        <topology evidence="1">Multi-pass membrane protein</topology>
    </subcellularLocation>
</comment>
<dbReference type="EMBL" id="VOSK01000266">
    <property type="protein sequence ID" value="MPR29761.1"/>
    <property type="molecule type" value="Genomic_DNA"/>
</dbReference>
<dbReference type="AlphaFoldDB" id="A0A5N7MRY6"/>
<feature type="transmembrane region" description="Helical" evidence="6">
    <location>
        <begin position="38"/>
        <end position="57"/>
    </location>
</feature>
<feature type="transmembrane region" description="Helical" evidence="6">
    <location>
        <begin position="160"/>
        <end position="179"/>
    </location>
</feature>
<keyword evidence="5 6" id="KW-0472">Membrane</keyword>
<reference evidence="7 8" key="1">
    <citation type="journal article" date="2019" name="Syst. Appl. Microbiol.">
        <title>Microvirga tunisiensis sp. nov., a root nodule symbiotic bacterium isolated from Lupinus micranthus and L. luteus grown in Northern Tunisia.</title>
        <authorList>
            <person name="Msaddak A."/>
            <person name="Rejili M."/>
            <person name="Duran D."/>
            <person name="Mars M."/>
            <person name="Palacios J.M."/>
            <person name="Ruiz-Argueso T."/>
            <person name="Rey L."/>
            <person name="Imperial J."/>
        </authorList>
    </citation>
    <scope>NUCLEOTIDE SEQUENCE [LARGE SCALE GENOMIC DNA]</scope>
    <source>
        <strain evidence="7 8">Lmie10</strain>
    </source>
</reference>
<organism evidence="7 8">
    <name type="scientific">Microvirga tunisiensis</name>
    <dbReference type="NCBI Taxonomy" id="2108360"/>
    <lineage>
        <taxon>Bacteria</taxon>
        <taxon>Pseudomonadati</taxon>
        <taxon>Pseudomonadota</taxon>
        <taxon>Alphaproteobacteria</taxon>
        <taxon>Hyphomicrobiales</taxon>
        <taxon>Methylobacteriaceae</taxon>
        <taxon>Microvirga</taxon>
    </lineage>
</organism>
<comment type="caution">
    <text evidence="7">The sequence shown here is derived from an EMBL/GenBank/DDBJ whole genome shotgun (WGS) entry which is preliminary data.</text>
</comment>
<evidence type="ECO:0000256" key="5">
    <source>
        <dbReference type="ARBA" id="ARBA00023136"/>
    </source>
</evidence>
<keyword evidence="8" id="KW-1185">Reference proteome</keyword>
<accession>A0A5N7MRY6</accession>
<dbReference type="CDD" id="cd10432">
    <property type="entry name" value="BI-1-like_bacterial"/>
    <property type="match status" value="1"/>
</dbReference>
<feature type="transmembrane region" description="Helical" evidence="6">
    <location>
        <begin position="104"/>
        <end position="124"/>
    </location>
</feature>